<dbReference type="RefSeq" id="WP_147084329.1">
    <property type="nucleotide sequence ID" value="NZ_VOQR01000002.1"/>
</dbReference>
<dbReference type="InterPro" id="IPR040677">
    <property type="entry name" value="LPD7"/>
</dbReference>
<feature type="compositionally biased region" description="Basic and acidic residues" evidence="1">
    <location>
        <begin position="129"/>
        <end position="145"/>
    </location>
</feature>
<dbReference type="EMBL" id="VOQR01000002">
    <property type="protein sequence ID" value="TXC67938.1"/>
    <property type="molecule type" value="Genomic_DNA"/>
</dbReference>
<feature type="region of interest" description="Disordered" evidence="1">
    <location>
        <begin position="278"/>
        <end position="339"/>
    </location>
</feature>
<dbReference type="AlphaFoldDB" id="A0A5C6U8A8"/>
<gene>
    <name evidence="3" type="ORF">FSB78_18275</name>
</gene>
<organism evidence="3 4">
    <name type="scientific">Sphingomonas ginsenosidivorax</name>
    <dbReference type="NCBI Taxonomy" id="862135"/>
    <lineage>
        <taxon>Bacteria</taxon>
        <taxon>Pseudomonadati</taxon>
        <taxon>Pseudomonadota</taxon>
        <taxon>Alphaproteobacteria</taxon>
        <taxon>Sphingomonadales</taxon>
        <taxon>Sphingomonadaceae</taxon>
        <taxon>Sphingomonas</taxon>
    </lineage>
</organism>
<dbReference type="Proteomes" id="UP000321250">
    <property type="component" value="Unassembled WGS sequence"/>
</dbReference>
<keyword evidence="4" id="KW-1185">Reference proteome</keyword>
<evidence type="ECO:0000256" key="1">
    <source>
        <dbReference type="SAM" id="MobiDB-lite"/>
    </source>
</evidence>
<dbReference type="OrthoDB" id="7873036at2"/>
<sequence length="435" mass="47104">MSTENSVSRGQPEVEQQRPSTEFAIPPDIADRYEVRAVDAPEGQQRFGLFRPGQRDAPFIEIADGGKASRIVARAEDAETIQALVKIAQFNGWDRIDVDGSPNFRKAVWAAATRSGLEVNGYEPSFIEQEKSATARREDIARRDLTPATPAPDEMKRSPGTAVQAVTPLAEVTEKKGTPSEDVGLADADSRLLLKISALTADRTALHDALPGATNALVREVQHERIDENGSALGVALDRALASPAVVEAFGRAGYEPEALRELGRAEKWDTEVATAVSLARSGSRRDTLTRDTDAPPTGIATLVADRGHAEKPDRPTPSDDRLQPEQPGTATDPDASSAVLRRREGDELAELFLHGTEGSAGTDPRLAGAMQAQRVMEQHIGKVFEGDAMSMASANLESRHMISDALRRGLDVSVREPTHVRQIEPIQTRPDLER</sequence>
<feature type="compositionally biased region" description="Basic and acidic residues" evidence="1">
    <location>
        <begin position="306"/>
        <end position="324"/>
    </location>
</feature>
<feature type="region of interest" description="Disordered" evidence="1">
    <location>
        <begin position="1"/>
        <end position="24"/>
    </location>
</feature>
<name>A0A5C6U8A8_9SPHN</name>
<dbReference type="Pfam" id="PF18821">
    <property type="entry name" value="LPD7"/>
    <property type="match status" value="1"/>
</dbReference>
<evidence type="ECO:0000313" key="4">
    <source>
        <dbReference type="Proteomes" id="UP000321250"/>
    </source>
</evidence>
<reference evidence="3 4" key="1">
    <citation type="journal article" date="2013" name="Antonie Van Leeuwenhoek">
        <title>Sphingomonas ginsenosidivorax sp. nov., with the ability to transform ginsenosides.</title>
        <authorList>
            <person name="Jin X.F."/>
            <person name="Kim J.K."/>
            <person name="Liu Q.M."/>
            <person name="Kang M.S."/>
            <person name="He D."/>
            <person name="Jin F.X."/>
            <person name="Kim S.C."/>
            <person name="Im W.T."/>
        </authorList>
    </citation>
    <scope>NUCLEOTIDE SEQUENCE [LARGE SCALE GENOMIC DNA]</scope>
    <source>
        <strain evidence="3 4">KHI67</strain>
    </source>
</reference>
<accession>A0A5C6U8A8</accession>
<feature type="compositionally biased region" description="Basic and acidic residues" evidence="1">
    <location>
        <begin position="284"/>
        <end position="294"/>
    </location>
</feature>
<feature type="region of interest" description="Disordered" evidence="1">
    <location>
        <begin position="129"/>
        <end position="163"/>
    </location>
</feature>
<protein>
    <recommendedName>
        <fullName evidence="2">Large polyvalent protein-associated domain-containing protein</fullName>
    </recommendedName>
</protein>
<evidence type="ECO:0000259" key="2">
    <source>
        <dbReference type="Pfam" id="PF18821"/>
    </source>
</evidence>
<proteinExistence type="predicted"/>
<evidence type="ECO:0000313" key="3">
    <source>
        <dbReference type="EMBL" id="TXC67938.1"/>
    </source>
</evidence>
<feature type="domain" description="Large polyvalent protein-associated" evidence="2">
    <location>
        <begin position="62"/>
        <end position="129"/>
    </location>
</feature>
<comment type="caution">
    <text evidence="3">The sequence shown here is derived from an EMBL/GenBank/DDBJ whole genome shotgun (WGS) entry which is preliminary data.</text>
</comment>